<dbReference type="Proteomes" id="UP000886653">
    <property type="component" value="Unassembled WGS sequence"/>
</dbReference>
<dbReference type="EMBL" id="MU167234">
    <property type="protein sequence ID" value="KAG0148729.1"/>
    <property type="molecule type" value="Genomic_DNA"/>
</dbReference>
<comment type="caution">
    <text evidence="1">The sequence shown here is derived from an EMBL/GenBank/DDBJ whole genome shotgun (WGS) entry which is preliminary data.</text>
</comment>
<gene>
    <name evidence="1" type="ORF">CROQUDRAFT_669764</name>
</gene>
<organism evidence="1 2">
    <name type="scientific">Cronartium quercuum f. sp. fusiforme G11</name>
    <dbReference type="NCBI Taxonomy" id="708437"/>
    <lineage>
        <taxon>Eukaryota</taxon>
        <taxon>Fungi</taxon>
        <taxon>Dikarya</taxon>
        <taxon>Basidiomycota</taxon>
        <taxon>Pucciniomycotina</taxon>
        <taxon>Pucciniomycetes</taxon>
        <taxon>Pucciniales</taxon>
        <taxon>Coleosporiaceae</taxon>
        <taxon>Cronartium</taxon>
    </lineage>
</organism>
<sequence length="244" mass="27491">MSNHYIYSTPGPFEHVDSCVVCAAERSRYFHHLLPQPVEFCSMTYPWKDDDDTLPPISGFRQGKGIVPLREHAVLCQYFGPRDVKNSEIPVPASPQRAFKPQAHHNREYDPVTSVDTSFVDSPPSSRIDDCHHCVNSGKDMFPEVRRISQRFQRVIFGDSGHKEEAPSNNLLGQFSLNKSSARTLASGFQTPGKNPSPYEFRTACVSPISARDPKFLIERILPFEEPEGKAMDIYLDDGFVSTV</sequence>
<keyword evidence="2" id="KW-1185">Reference proteome</keyword>
<evidence type="ECO:0000313" key="2">
    <source>
        <dbReference type="Proteomes" id="UP000886653"/>
    </source>
</evidence>
<proteinExistence type="predicted"/>
<protein>
    <submittedName>
        <fullName evidence="1">Uncharacterized protein</fullName>
    </submittedName>
</protein>
<accession>A0A9P6NR44</accession>
<evidence type="ECO:0000313" key="1">
    <source>
        <dbReference type="EMBL" id="KAG0148729.1"/>
    </source>
</evidence>
<name>A0A9P6NR44_9BASI</name>
<dbReference type="AlphaFoldDB" id="A0A9P6NR44"/>
<reference evidence="1" key="1">
    <citation type="submission" date="2013-11" db="EMBL/GenBank/DDBJ databases">
        <title>Genome sequence of the fusiform rust pathogen reveals effectors for host alternation and coevolution with pine.</title>
        <authorList>
            <consortium name="DOE Joint Genome Institute"/>
            <person name="Smith K."/>
            <person name="Pendleton A."/>
            <person name="Kubisiak T."/>
            <person name="Anderson C."/>
            <person name="Salamov A."/>
            <person name="Aerts A."/>
            <person name="Riley R."/>
            <person name="Clum A."/>
            <person name="Lindquist E."/>
            <person name="Ence D."/>
            <person name="Campbell M."/>
            <person name="Kronenberg Z."/>
            <person name="Feau N."/>
            <person name="Dhillon B."/>
            <person name="Hamelin R."/>
            <person name="Burleigh J."/>
            <person name="Smith J."/>
            <person name="Yandell M."/>
            <person name="Nelson C."/>
            <person name="Grigoriev I."/>
            <person name="Davis J."/>
        </authorList>
    </citation>
    <scope>NUCLEOTIDE SEQUENCE</scope>
    <source>
        <strain evidence="1">G11</strain>
    </source>
</reference>